<name>A0ACB8IPW6_CITSI</name>
<evidence type="ECO:0000313" key="2">
    <source>
        <dbReference type="Proteomes" id="UP000829398"/>
    </source>
</evidence>
<evidence type="ECO:0000313" key="1">
    <source>
        <dbReference type="EMBL" id="KAH9699038.1"/>
    </source>
</evidence>
<gene>
    <name evidence="1" type="ORF">KPL71_024195</name>
</gene>
<comment type="caution">
    <text evidence="1">The sequence shown here is derived from an EMBL/GenBank/DDBJ whole genome shotgun (WGS) entry which is preliminary data.</text>
</comment>
<dbReference type="Proteomes" id="UP000829398">
    <property type="component" value="Chromosome 8"/>
</dbReference>
<protein>
    <submittedName>
        <fullName evidence="1">LRR receptor-like serine/threonine-protein kinase</fullName>
    </submittedName>
</protein>
<proteinExistence type="predicted"/>
<reference evidence="2" key="1">
    <citation type="journal article" date="2023" name="Hortic. Res.">
        <title>A chromosome-level phased genome enabling allele-level studies in sweet orange: a case study on citrus Huanglongbing tolerance.</title>
        <authorList>
            <person name="Wu B."/>
            <person name="Yu Q."/>
            <person name="Deng Z."/>
            <person name="Duan Y."/>
            <person name="Luo F."/>
            <person name="Gmitter F. Jr."/>
        </authorList>
    </citation>
    <scope>NUCLEOTIDE SEQUENCE [LARGE SCALE GENOMIC DNA]</scope>
    <source>
        <strain evidence="2">cv. Valencia</strain>
    </source>
</reference>
<dbReference type="EMBL" id="CM039177">
    <property type="protein sequence ID" value="KAH9699038.1"/>
    <property type="molecule type" value="Genomic_DNA"/>
</dbReference>
<sequence length="586" mass="65784">MSKLNSDLSDNTIHGSIPYQIGYLFQLITLTLGQNLLTGKIPPSLGRLSSLQALSLRQNLLTGEIPPSFGRLSSLQVLSLRSNQLSGEIPRELGDLSQLRSLPENGLSGTLPPELGKLSNLQELWLTSNNLRGDLPKDYENLKNLTTFEISGNNLSGPIPRFIAKWVNLYSLFVTDLQTKGLSFPESANLSSILSLTLRNCSITGSIPPYIANWNQLRFLDLSFNNLTGGIPSTFKNLFLYQMDLAYNQFRFPEPETHKTFPEEIVRKYCPDGQKKSQYNSTSNFYVNKPANNWAYSCNGHFYGDSMADSSKFVQKVTCGAAVTGASLYDEARLCPNSLKYYGFCLRNGNYNISLYFSEIVFTNNDDYSSSAKRVFDIYIQVDFEVNRPGRLSKIGIVAIVLGAVLALILFLALMSRLGWIGDRELRDANSSTRLDWPTRVRICHGIVKGLKYLHEDNPSRKIVHRNIKPSNILLDGNLNAKVSDLGLAKLYDEENPYKFIQEKGTVVYMAPEYAMRKAITEKVDAIVLHSKGRLSELVDKQMPNEHVVMKQAKIILELAMRCVDQSPTLRPTMSEVLSELERISN</sequence>
<accession>A0ACB8IPW6</accession>
<keyword evidence="2" id="KW-1185">Reference proteome</keyword>
<organism evidence="1 2">
    <name type="scientific">Citrus sinensis</name>
    <name type="common">Sweet orange</name>
    <name type="synonym">Citrus aurantium var. sinensis</name>
    <dbReference type="NCBI Taxonomy" id="2711"/>
    <lineage>
        <taxon>Eukaryota</taxon>
        <taxon>Viridiplantae</taxon>
        <taxon>Streptophyta</taxon>
        <taxon>Embryophyta</taxon>
        <taxon>Tracheophyta</taxon>
        <taxon>Spermatophyta</taxon>
        <taxon>Magnoliopsida</taxon>
        <taxon>eudicotyledons</taxon>
        <taxon>Gunneridae</taxon>
        <taxon>Pentapetalae</taxon>
        <taxon>rosids</taxon>
        <taxon>malvids</taxon>
        <taxon>Sapindales</taxon>
        <taxon>Rutaceae</taxon>
        <taxon>Aurantioideae</taxon>
        <taxon>Citrus</taxon>
    </lineage>
</organism>